<dbReference type="InterPro" id="IPR013642">
    <property type="entry name" value="CLCA_N"/>
</dbReference>
<evidence type="ECO:0000259" key="4">
    <source>
        <dbReference type="Pfam" id="PF08434"/>
    </source>
</evidence>
<protein>
    <submittedName>
        <fullName evidence="5">Calcium-activated chloride channel regulator like protein</fullName>
    </submittedName>
</protein>
<evidence type="ECO:0000256" key="3">
    <source>
        <dbReference type="SAM" id="SignalP"/>
    </source>
</evidence>
<proteinExistence type="predicted"/>
<feature type="chain" id="PRO_5035810974" evidence="3">
    <location>
        <begin position="18"/>
        <end position="1144"/>
    </location>
</feature>
<reference evidence="5" key="2">
    <citation type="submission" date="2020-06" db="EMBL/GenBank/DDBJ databases">
        <authorList>
            <person name="Sheffer M."/>
        </authorList>
    </citation>
    <scope>NUCLEOTIDE SEQUENCE</scope>
</reference>
<feature type="compositionally biased region" description="Polar residues" evidence="1">
    <location>
        <begin position="1012"/>
        <end position="1037"/>
    </location>
</feature>
<dbReference type="AlphaFoldDB" id="A0A8T0FS54"/>
<dbReference type="EMBL" id="JABXBU010000002">
    <property type="protein sequence ID" value="KAF8794004.1"/>
    <property type="molecule type" value="Genomic_DNA"/>
</dbReference>
<feature type="signal peptide" evidence="3">
    <location>
        <begin position="1"/>
        <end position="17"/>
    </location>
</feature>
<gene>
    <name evidence="5" type="ORF">HNY73_002029</name>
</gene>
<feature type="region of interest" description="Disordered" evidence="1">
    <location>
        <begin position="1006"/>
        <end position="1037"/>
    </location>
</feature>
<feature type="region of interest" description="Disordered" evidence="1">
    <location>
        <begin position="1070"/>
        <end position="1099"/>
    </location>
</feature>
<keyword evidence="2" id="KW-0472">Membrane</keyword>
<sequence>MFWGLCLQFIVWTYVTARANILIDSDGGYKNVVVAIDPKIPEAKISNHLKELEILFNNASKTLNTATRGQTFFKEIVFAVPKKYRSTLSQIQWISDGSYFANPDVILTSEDPFSGPYTLQNKGCGKPGLRIHVPEEFLSNKGTERAKAFVKEWAKYRYGVFDENGFTGDTLYPACYTIPGSNTTKVNDCADKSIVYNLRQTSKEKPEFCNPVPVYGKNNQVTSSLMSRTDLPQVIHFCDDDNHPHNRNAPSKQNLLCREQSTWNIISQHADFKLKPIKRVRNVKDTVIFKYVIEPEVRLIVAVDTSNAMLLEDRLDMVRNAFSYFVLYNLPEFSVVGLKNLKNRNNPLLVTVKTPADAEQLIDAFPEQYGEEEVCIHCGIEQALQTLKMNSEISQGQIVVISATDIDESRVANLENVLQKNKVVLHVLYFRKRLKAAPLLQKLTFVSGGSFFYIPEDFKSGNSMSSLTLIYEAFRSIYESFSWTNKNHVLVEQKTFTKDDCTTCSLSFQSDPSMENFQVLLTGPMFLLGPPVIRDKTVLSNGNQNFSAGHSSYSYKIKIPAYVFTIKNPKSNEWSLTFERRTDFNKPTVVIVRASGSKKDGIINMKTWINIEETSKDMLPNRPPITFYSEVKKEHLPVLNTTVSAILYHPESGEEVRLDLMDQGDGDPDITAYDGLFSRYFSEVPRSGYYILSTVAESFTSGNQSGELSAVSKSFRCCGSSYPSEITYDAGPFKRIATYGSFYVAAENARISFPPRRISDLRVEQVLMLKNRMTYLLKWTAPGNNYDHGQATDYQLRMFSSRDDALNNFESDYVLIIDIFRIHGQILEPLDAGSYQSLIIEPINATSGVYYLAMCTENSEGKFSEISNIVEINYDAPFMPFIKPTTPSITDITADPTDFHQGKEPNGDNFRLAIGLSIGFLFLFAIIGIILFLYCARRRKNQKEEEAKRQKILSQFGGGPSLEEVHKAESRDALCQSNNALNVSVISPVNSWTAGTLISHYETLQKNKNSDSSESSTIQPKDMSDTNSTTSSKYSYVNKVDPNSSLYDTIYFPPQHEKGDINYPYNPTYGPFNPPYTSSLRRTPESQPYTSPRRQTPEYSQIYSSPRRQIPEVSSIGHGYSTSSINFYTYKSDRSPVHQLGTDL</sequence>
<keyword evidence="3" id="KW-0732">Signal</keyword>
<evidence type="ECO:0000256" key="2">
    <source>
        <dbReference type="SAM" id="Phobius"/>
    </source>
</evidence>
<dbReference type="Pfam" id="PF08434">
    <property type="entry name" value="CLCA"/>
    <property type="match status" value="1"/>
</dbReference>
<dbReference type="GO" id="GO:0032991">
    <property type="term" value="C:protein-containing complex"/>
    <property type="evidence" value="ECO:0007669"/>
    <property type="project" value="UniProtKB-ARBA"/>
</dbReference>
<feature type="domain" description="Calcium-activated chloride channel N-terminal" evidence="4">
    <location>
        <begin position="26"/>
        <end position="273"/>
    </location>
</feature>
<organism evidence="5 6">
    <name type="scientific">Argiope bruennichi</name>
    <name type="common">Wasp spider</name>
    <name type="synonym">Aranea bruennichi</name>
    <dbReference type="NCBI Taxonomy" id="94029"/>
    <lineage>
        <taxon>Eukaryota</taxon>
        <taxon>Metazoa</taxon>
        <taxon>Ecdysozoa</taxon>
        <taxon>Arthropoda</taxon>
        <taxon>Chelicerata</taxon>
        <taxon>Arachnida</taxon>
        <taxon>Araneae</taxon>
        <taxon>Araneomorphae</taxon>
        <taxon>Entelegynae</taxon>
        <taxon>Araneoidea</taxon>
        <taxon>Araneidae</taxon>
        <taxon>Argiope</taxon>
    </lineage>
</organism>
<keyword evidence="6" id="KW-1185">Reference proteome</keyword>
<feature type="compositionally biased region" description="Polar residues" evidence="1">
    <location>
        <begin position="1075"/>
        <end position="1099"/>
    </location>
</feature>
<feature type="transmembrane region" description="Helical" evidence="2">
    <location>
        <begin position="912"/>
        <end position="934"/>
    </location>
</feature>
<dbReference type="SUPFAM" id="SSF53300">
    <property type="entry name" value="vWA-like"/>
    <property type="match status" value="1"/>
</dbReference>
<dbReference type="Gene3D" id="3.40.50.410">
    <property type="entry name" value="von Willebrand factor, type A domain"/>
    <property type="match status" value="1"/>
</dbReference>
<dbReference type="Proteomes" id="UP000807504">
    <property type="component" value="Unassembled WGS sequence"/>
</dbReference>
<evidence type="ECO:0000313" key="6">
    <source>
        <dbReference type="Proteomes" id="UP000807504"/>
    </source>
</evidence>
<accession>A0A8T0FS54</accession>
<comment type="caution">
    <text evidence="5">The sequence shown here is derived from an EMBL/GenBank/DDBJ whole genome shotgun (WGS) entry which is preliminary data.</text>
</comment>
<keyword evidence="2" id="KW-1133">Transmembrane helix</keyword>
<evidence type="ECO:0000256" key="1">
    <source>
        <dbReference type="SAM" id="MobiDB-lite"/>
    </source>
</evidence>
<keyword evidence="2" id="KW-0812">Transmembrane</keyword>
<reference evidence="5" key="1">
    <citation type="journal article" date="2020" name="bioRxiv">
        <title>Chromosome-level reference genome of the European wasp spider Argiope bruennichi: a resource for studies on range expansion and evolutionary adaptation.</title>
        <authorList>
            <person name="Sheffer M.M."/>
            <person name="Hoppe A."/>
            <person name="Krehenwinkel H."/>
            <person name="Uhl G."/>
            <person name="Kuss A.W."/>
            <person name="Jensen L."/>
            <person name="Jensen C."/>
            <person name="Gillespie R.G."/>
            <person name="Hoff K.J."/>
            <person name="Prost S."/>
        </authorList>
    </citation>
    <scope>NUCLEOTIDE SEQUENCE</scope>
</reference>
<evidence type="ECO:0000313" key="5">
    <source>
        <dbReference type="EMBL" id="KAF8794004.1"/>
    </source>
</evidence>
<dbReference type="InterPro" id="IPR036465">
    <property type="entry name" value="vWFA_dom_sf"/>
</dbReference>
<name>A0A8T0FS54_ARGBR</name>